<dbReference type="InterPro" id="IPR029068">
    <property type="entry name" value="Glyas_Bleomycin-R_OHBP_Dase"/>
</dbReference>
<feature type="domain" description="Glyoxalase/fosfomycin resistance/dioxygenase" evidence="1">
    <location>
        <begin position="4"/>
        <end position="106"/>
    </location>
</feature>
<dbReference type="EMBL" id="CP000360">
    <property type="protein sequence ID" value="ABF40255.1"/>
    <property type="molecule type" value="Genomic_DNA"/>
</dbReference>
<proteinExistence type="predicted"/>
<sequence>MAHVADVQRTIEFYKLLEFELHNKLEYGGELKWAYLARGMAQIMFAKSSGPIDSEQQAVLFYLYASKVVPYREQLMAKGIKVSELEYPPYATEGEFRVFDPDGYVLLVGAASQR</sequence>
<dbReference type="Pfam" id="PF00903">
    <property type="entry name" value="Glyoxalase"/>
    <property type="match status" value="1"/>
</dbReference>
<dbReference type="InterPro" id="IPR004360">
    <property type="entry name" value="Glyas_Fos-R_dOase_dom"/>
</dbReference>
<dbReference type="eggNOG" id="COG0346">
    <property type="taxonomic scope" value="Bacteria"/>
</dbReference>
<evidence type="ECO:0000313" key="2">
    <source>
        <dbReference type="EMBL" id="ABF40255.1"/>
    </source>
</evidence>
<dbReference type="Proteomes" id="UP000002432">
    <property type="component" value="Chromosome"/>
</dbReference>
<dbReference type="STRING" id="204669.Acid345_1253"/>
<evidence type="ECO:0000313" key="3">
    <source>
        <dbReference type="Proteomes" id="UP000002432"/>
    </source>
</evidence>
<keyword evidence="3" id="KW-1185">Reference proteome</keyword>
<dbReference type="Gene3D" id="3.10.180.10">
    <property type="entry name" value="2,3-Dihydroxybiphenyl 1,2-Dioxygenase, domain 1"/>
    <property type="match status" value="1"/>
</dbReference>
<dbReference type="SUPFAM" id="SSF54593">
    <property type="entry name" value="Glyoxalase/Bleomycin resistance protein/Dihydroxybiphenyl dioxygenase"/>
    <property type="match status" value="1"/>
</dbReference>
<dbReference type="EnsemblBacteria" id="ABF40255">
    <property type="protein sequence ID" value="ABF40255"/>
    <property type="gene ID" value="Acid345_1253"/>
</dbReference>
<evidence type="ECO:0000259" key="1">
    <source>
        <dbReference type="Pfam" id="PF00903"/>
    </source>
</evidence>
<dbReference type="HOGENOM" id="CLU_2117777_0_0_0"/>
<dbReference type="KEGG" id="aba:Acid345_1253"/>
<organism evidence="2 3">
    <name type="scientific">Koribacter versatilis (strain Ellin345)</name>
    <dbReference type="NCBI Taxonomy" id="204669"/>
    <lineage>
        <taxon>Bacteria</taxon>
        <taxon>Pseudomonadati</taxon>
        <taxon>Acidobacteriota</taxon>
        <taxon>Terriglobia</taxon>
        <taxon>Terriglobales</taxon>
        <taxon>Candidatus Korobacteraceae</taxon>
        <taxon>Candidatus Korobacter</taxon>
    </lineage>
</organism>
<dbReference type="AlphaFoldDB" id="Q1IS95"/>
<accession>Q1IS95</accession>
<reference evidence="2 3" key="1">
    <citation type="journal article" date="2009" name="Appl. Environ. Microbiol.">
        <title>Three genomes from the phylum Acidobacteria provide insight into the lifestyles of these microorganisms in soils.</title>
        <authorList>
            <person name="Ward N.L."/>
            <person name="Challacombe J.F."/>
            <person name="Janssen P.H."/>
            <person name="Henrissat B."/>
            <person name="Coutinho P.M."/>
            <person name="Wu M."/>
            <person name="Xie G."/>
            <person name="Haft D.H."/>
            <person name="Sait M."/>
            <person name="Badger J."/>
            <person name="Barabote R.D."/>
            <person name="Bradley B."/>
            <person name="Brettin T.S."/>
            <person name="Brinkac L.M."/>
            <person name="Bruce D."/>
            <person name="Creasy T."/>
            <person name="Daugherty S.C."/>
            <person name="Davidsen T.M."/>
            <person name="DeBoy R.T."/>
            <person name="Detter J.C."/>
            <person name="Dodson R.J."/>
            <person name="Durkin A.S."/>
            <person name="Ganapathy A."/>
            <person name="Gwinn-Giglio M."/>
            <person name="Han C.S."/>
            <person name="Khouri H."/>
            <person name="Kiss H."/>
            <person name="Kothari S.P."/>
            <person name="Madupu R."/>
            <person name="Nelson K.E."/>
            <person name="Nelson W.C."/>
            <person name="Paulsen I."/>
            <person name="Penn K."/>
            <person name="Ren Q."/>
            <person name="Rosovitz M.J."/>
            <person name="Selengut J.D."/>
            <person name="Shrivastava S."/>
            <person name="Sullivan S.A."/>
            <person name="Tapia R."/>
            <person name="Thompson L.S."/>
            <person name="Watkins K.L."/>
            <person name="Yang Q."/>
            <person name="Yu C."/>
            <person name="Zafar N."/>
            <person name="Zhou L."/>
            <person name="Kuske C.R."/>
        </authorList>
    </citation>
    <scope>NUCLEOTIDE SEQUENCE [LARGE SCALE GENOMIC DNA]</scope>
    <source>
        <strain evidence="2 3">Ellin345</strain>
    </source>
</reference>
<name>Q1IS95_KORVE</name>
<gene>
    <name evidence="2" type="ordered locus">Acid345_1253</name>
</gene>
<protein>
    <submittedName>
        <fullName evidence="2">Glyoxalase/bleomycin resistance protein/dioxygenase</fullName>
    </submittedName>
</protein>